<evidence type="ECO:0000259" key="10">
    <source>
        <dbReference type="PROSITE" id="PS50011"/>
    </source>
</evidence>
<reference evidence="11 12" key="1">
    <citation type="journal article" date="2019" name="Genome Biol. Evol.">
        <title>Day and night: Metabolic profiles and evolutionary relationships of six axenic non-marine cyanobacteria.</title>
        <authorList>
            <person name="Will S.E."/>
            <person name="Henke P."/>
            <person name="Boedeker C."/>
            <person name="Huang S."/>
            <person name="Brinkmann H."/>
            <person name="Rohde M."/>
            <person name="Jarek M."/>
            <person name="Friedl T."/>
            <person name="Seufert S."/>
            <person name="Schumacher M."/>
            <person name="Overmann J."/>
            <person name="Neumann-Schaal M."/>
            <person name="Petersen J."/>
        </authorList>
    </citation>
    <scope>NUCLEOTIDE SEQUENCE [LARGE SCALE GENOMIC DNA]</scope>
    <source>
        <strain evidence="11 12">PCC 6912</strain>
    </source>
</reference>
<dbReference type="InterPro" id="IPR008271">
    <property type="entry name" value="Ser/Thr_kinase_AS"/>
</dbReference>
<evidence type="ECO:0000313" key="11">
    <source>
        <dbReference type="EMBL" id="RUR78321.1"/>
    </source>
</evidence>
<protein>
    <recommendedName>
        <fullName evidence="1">non-specific serine/threonine protein kinase</fullName>
        <ecNumber evidence="1">2.7.11.1</ecNumber>
    </recommendedName>
</protein>
<comment type="caution">
    <text evidence="11">The sequence shown here is derived from an EMBL/GenBank/DDBJ whole genome shotgun (WGS) entry which is preliminary data.</text>
</comment>
<evidence type="ECO:0000256" key="3">
    <source>
        <dbReference type="ARBA" id="ARBA00022679"/>
    </source>
</evidence>
<dbReference type="InterPro" id="IPR011009">
    <property type="entry name" value="Kinase-like_dom_sf"/>
</dbReference>
<keyword evidence="3" id="KW-0808">Transferase</keyword>
<dbReference type="EMBL" id="RSCJ01000015">
    <property type="protein sequence ID" value="RUR78321.1"/>
    <property type="molecule type" value="Genomic_DNA"/>
</dbReference>
<evidence type="ECO:0000256" key="6">
    <source>
        <dbReference type="ARBA" id="ARBA00022840"/>
    </source>
</evidence>
<keyword evidence="12" id="KW-1185">Reference proteome</keyword>
<evidence type="ECO:0000256" key="1">
    <source>
        <dbReference type="ARBA" id="ARBA00012513"/>
    </source>
</evidence>
<evidence type="ECO:0000313" key="12">
    <source>
        <dbReference type="Proteomes" id="UP000268857"/>
    </source>
</evidence>
<dbReference type="STRING" id="211165.GCA_000317285_02133"/>
<evidence type="ECO:0000256" key="7">
    <source>
        <dbReference type="ARBA" id="ARBA00047899"/>
    </source>
</evidence>
<accession>A0A3S1A2J8</accession>
<comment type="catalytic activity">
    <reaction evidence="7">
        <text>L-threonyl-[protein] + ATP = O-phospho-L-threonyl-[protein] + ADP + H(+)</text>
        <dbReference type="Rhea" id="RHEA:46608"/>
        <dbReference type="Rhea" id="RHEA-COMP:11060"/>
        <dbReference type="Rhea" id="RHEA-COMP:11605"/>
        <dbReference type="ChEBI" id="CHEBI:15378"/>
        <dbReference type="ChEBI" id="CHEBI:30013"/>
        <dbReference type="ChEBI" id="CHEBI:30616"/>
        <dbReference type="ChEBI" id="CHEBI:61977"/>
        <dbReference type="ChEBI" id="CHEBI:456216"/>
        <dbReference type="EC" id="2.7.11.1"/>
    </reaction>
</comment>
<sequence>MQNRYWVVERLGKGGFGNTWVVDDRGTPKVLKVLTDNNSKAIELFQQEAKVLSHLQHPGIPKVDSDDYFTVLPKGSSAPLHCLVMEKIEGVDLEKWMQSRHHQPISQTQALDWLKQLVEILSLIHFQQYFHRDIKPQNIMLRPNGQLVLIDFGAVRQVTTTILAGVCHTRIVSKGYSPPEQQNGYSVQQSDFFALGRTFVFLLTGKEPQDAAIYDPLNNKLNWRDHALHISPLFADLIDYLMAPTASQRPQNPQVILQCLQKVEQDLSQSNRRSSNTLIQKFQKLALPLATTAISHPNLRTKRLWKVLIGSGVGLLAASALIVNLNSVKKSVSTTTSDAGITPISTPASIPKATKQYKEKTRNIRLYPISNPKNTTKVRQIKTIVTKEKPKKSQANIKSSQPKTYSKKQKEQPISFRAKQKRLNTLTKRNNTLNTKVEKRSLIRLRIGQGIKKSFSYSKSIERIFQDKKIPEINISLPKPRTILIKQKAPKLNIDLTKPRKILVKQKLPRLNINLPKQRKTLAKQKISGKNRNHKFDNRMRMKLKTHHKRIKRKGK</sequence>
<gene>
    <name evidence="11" type="ORF">PCC6912_36630</name>
</gene>
<name>A0A3S1A2J8_CHLFR</name>
<proteinExistence type="predicted"/>
<dbReference type="PROSITE" id="PS50011">
    <property type="entry name" value="PROTEIN_KINASE_DOM"/>
    <property type="match status" value="1"/>
</dbReference>
<keyword evidence="2" id="KW-0723">Serine/threonine-protein kinase</keyword>
<keyword evidence="4" id="KW-0547">Nucleotide-binding</keyword>
<dbReference type="SUPFAM" id="SSF56112">
    <property type="entry name" value="Protein kinase-like (PK-like)"/>
    <property type="match status" value="1"/>
</dbReference>
<dbReference type="Gene3D" id="1.10.510.10">
    <property type="entry name" value="Transferase(Phosphotransferase) domain 1"/>
    <property type="match status" value="1"/>
</dbReference>
<feature type="region of interest" description="Disordered" evidence="9">
    <location>
        <begin position="387"/>
        <end position="413"/>
    </location>
</feature>
<dbReference type="PANTHER" id="PTHR24363:SF0">
    <property type="entry name" value="SERINE_THREONINE KINASE LIKE DOMAIN CONTAINING 1"/>
    <property type="match status" value="1"/>
</dbReference>
<dbReference type="PROSITE" id="PS00108">
    <property type="entry name" value="PROTEIN_KINASE_ST"/>
    <property type="match status" value="1"/>
</dbReference>
<organism evidence="11 12">
    <name type="scientific">Chlorogloeopsis fritschii PCC 6912</name>
    <dbReference type="NCBI Taxonomy" id="211165"/>
    <lineage>
        <taxon>Bacteria</taxon>
        <taxon>Bacillati</taxon>
        <taxon>Cyanobacteriota</taxon>
        <taxon>Cyanophyceae</taxon>
        <taxon>Nostocales</taxon>
        <taxon>Chlorogloeopsidaceae</taxon>
        <taxon>Chlorogloeopsis</taxon>
    </lineage>
</organism>
<comment type="catalytic activity">
    <reaction evidence="8">
        <text>L-seryl-[protein] + ATP = O-phospho-L-seryl-[protein] + ADP + H(+)</text>
        <dbReference type="Rhea" id="RHEA:17989"/>
        <dbReference type="Rhea" id="RHEA-COMP:9863"/>
        <dbReference type="Rhea" id="RHEA-COMP:11604"/>
        <dbReference type="ChEBI" id="CHEBI:15378"/>
        <dbReference type="ChEBI" id="CHEBI:29999"/>
        <dbReference type="ChEBI" id="CHEBI:30616"/>
        <dbReference type="ChEBI" id="CHEBI:83421"/>
        <dbReference type="ChEBI" id="CHEBI:456216"/>
        <dbReference type="EC" id="2.7.11.1"/>
    </reaction>
</comment>
<dbReference type="CDD" id="cd14014">
    <property type="entry name" value="STKc_PknB_like"/>
    <property type="match status" value="1"/>
</dbReference>
<dbReference type="GO" id="GO:0005524">
    <property type="term" value="F:ATP binding"/>
    <property type="evidence" value="ECO:0007669"/>
    <property type="project" value="UniProtKB-KW"/>
</dbReference>
<dbReference type="EC" id="2.7.11.1" evidence="1"/>
<evidence type="ECO:0000256" key="5">
    <source>
        <dbReference type="ARBA" id="ARBA00022777"/>
    </source>
</evidence>
<keyword evidence="5" id="KW-0418">Kinase</keyword>
<evidence type="ECO:0000256" key="9">
    <source>
        <dbReference type="SAM" id="MobiDB-lite"/>
    </source>
</evidence>
<keyword evidence="6" id="KW-0067">ATP-binding</keyword>
<feature type="compositionally biased region" description="Polar residues" evidence="9">
    <location>
        <begin position="393"/>
        <end position="404"/>
    </location>
</feature>
<evidence type="ECO:0000256" key="8">
    <source>
        <dbReference type="ARBA" id="ARBA00048679"/>
    </source>
</evidence>
<dbReference type="InterPro" id="IPR000719">
    <property type="entry name" value="Prot_kinase_dom"/>
</dbReference>
<dbReference type="OrthoDB" id="502056at2"/>
<dbReference type="Gene3D" id="3.30.200.20">
    <property type="entry name" value="Phosphorylase Kinase, domain 1"/>
    <property type="match status" value="1"/>
</dbReference>
<evidence type="ECO:0000256" key="4">
    <source>
        <dbReference type="ARBA" id="ARBA00022741"/>
    </source>
</evidence>
<dbReference type="SMART" id="SM00220">
    <property type="entry name" value="S_TKc"/>
    <property type="match status" value="1"/>
</dbReference>
<dbReference type="AlphaFoldDB" id="A0A3S1A2J8"/>
<dbReference type="Proteomes" id="UP000268857">
    <property type="component" value="Unassembled WGS sequence"/>
</dbReference>
<dbReference type="Pfam" id="PF00069">
    <property type="entry name" value="Pkinase"/>
    <property type="match status" value="1"/>
</dbReference>
<dbReference type="PANTHER" id="PTHR24363">
    <property type="entry name" value="SERINE/THREONINE PROTEIN KINASE"/>
    <property type="match status" value="1"/>
</dbReference>
<feature type="domain" description="Protein kinase" evidence="10">
    <location>
        <begin position="5"/>
        <end position="263"/>
    </location>
</feature>
<dbReference type="GO" id="GO:0004674">
    <property type="term" value="F:protein serine/threonine kinase activity"/>
    <property type="evidence" value="ECO:0007669"/>
    <property type="project" value="UniProtKB-KW"/>
</dbReference>
<evidence type="ECO:0000256" key="2">
    <source>
        <dbReference type="ARBA" id="ARBA00022527"/>
    </source>
</evidence>